<evidence type="ECO:0000313" key="2">
    <source>
        <dbReference type="EMBL" id="RDY24442.1"/>
    </source>
</evidence>
<dbReference type="RefSeq" id="WP_095405658.1">
    <property type="nucleotide sequence ID" value="NZ_NOJZ02000003.1"/>
</dbReference>
<evidence type="ECO:0000256" key="1">
    <source>
        <dbReference type="SAM" id="Phobius"/>
    </source>
</evidence>
<dbReference type="EMBL" id="NOJZ02000003">
    <property type="protein sequence ID" value="RDY24442.1"/>
    <property type="molecule type" value="Genomic_DNA"/>
</dbReference>
<dbReference type="NCBIfam" id="TIGR02532">
    <property type="entry name" value="IV_pilin_GFxxxE"/>
    <property type="match status" value="1"/>
</dbReference>
<feature type="transmembrane region" description="Helical" evidence="1">
    <location>
        <begin position="12"/>
        <end position="35"/>
    </location>
</feature>
<name>A0A371IVC5_9FIRM</name>
<accession>A0A371IVC5</accession>
<dbReference type="Gene3D" id="3.30.700.10">
    <property type="entry name" value="Glycoprotein, Type 4 Pilin"/>
    <property type="match status" value="1"/>
</dbReference>
<dbReference type="SUPFAM" id="SSF54523">
    <property type="entry name" value="Pili subunits"/>
    <property type="match status" value="1"/>
</dbReference>
<keyword evidence="1" id="KW-0812">Transmembrane</keyword>
<dbReference type="OrthoDB" id="1751751at2"/>
<keyword evidence="1" id="KW-1133">Transmembrane helix</keyword>
<proteinExistence type="predicted"/>
<dbReference type="PROSITE" id="PS00409">
    <property type="entry name" value="PROKAR_NTER_METHYL"/>
    <property type="match status" value="1"/>
</dbReference>
<evidence type="ECO:0000313" key="3">
    <source>
        <dbReference type="Proteomes" id="UP000243494"/>
    </source>
</evidence>
<keyword evidence="1" id="KW-0472">Membrane</keyword>
<dbReference type="Proteomes" id="UP000243494">
    <property type="component" value="Unassembled WGS sequence"/>
</dbReference>
<reference evidence="2 3" key="1">
    <citation type="journal article" date="2017" name="Genome Announc.">
        <title>Draft Genome Sequence of Romboutsia maritimum sp. nov. Strain CCRI-22766(T), Isolated from Coastal Estuarine Mud.</title>
        <authorList>
            <person name="Maheux A.F."/>
            <person name="Boudreau D.K."/>
            <person name="Berube E."/>
            <person name="Boissinot M."/>
            <person name="Raymond F."/>
            <person name="Brodeur S."/>
            <person name="Corbeil J."/>
            <person name="Brightwell G."/>
            <person name="Broda D."/>
            <person name="Omar R.F."/>
            <person name="Bergeron M.G."/>
        </authorList>
    </citation>
    <scope>NUCLEOTIDE SEQUENCE [LARGE SCALE GENOMIC DNA]</scope>
    <source>
        <strain evidence="2 3">CCRI-22766</strain>
    </source>
</reference>
<organism evidence="2 3">
    <name type="scientific">Romboutsia maritimum</name>
    <dbReference type="NCBI Taxonomy" id="2020948"/>
    <lineage>
        <taxon>Bacteria</taxon>
        <taxon>Bacillati</taxon>
        <taxon>Bacillota</taxon>
        <taxon>Clostridia</taxon>
        <taxon>Peptostreptococcales</taxon>
        <taxon>Peptostreptococcaceae</taxon>
        <taxon>Romboutsia</taxon>
    </lineage>
</organism>
<sequence>MKKINEKDKKRRGFTLVEMVMVVTILGILSSVALVKYEKAQKNAQLNADYITASNIATATIMALNEEAITPGDGGNIDLNDLEKNGYLSIVPKAQSSKNDFVVKVDKTDENGKKEDLVKVTLDEKSFYPKVIEKNKN</sequence>
<dbReference type="InterPro" id="IPR045584">
    <property type="entry name" value="Pilin-like"/>
</dbReference>
<gene>
    <name evidence="2" type="ORF">CHF27_003545</name>
</gene>
<keyword evidence="3" id="KW-1185">Reference proteome</keyword>
<dbReference type="Pfam" id="PF07963">
    <property type="entry name" value="N_methyl"/>
    <property type="match status" value="1"/>
</dbReference>
<dbReference type="InterPro" id="IPR012902">
    <property type="entry name" value="N_methyl_site"/>
</dbReference>
<dbReference type="AlphaFoldDB" id="A0A371IVC5"/>
<protein>
    <submittedName>
        <fullName evidence="2">Type II secretion system protein</fullName>
    </submittedName>
</protein>
<comment type="caution">
    <text evidence="2">The sequence shown here is derived from an EMBL/GenBank/DDBJ whole genome shotgun (WGS) entry which is preliminary data.</text>
</comment>